<dbReference type="SUPFAM" id="SSF53098">
    <property type="entry name" value="Ribonuclease H-like"/>
    <property type="match status" value="1"/>
</dbReference>
<dbReference type="EMBL" id="CR382125">
    <property type="protein sequence ID" value="CAG99863.1"/>
    <property type="molecule type" value="Genomic_DNA"/>
</dbReference>
<dbReference type="InterPro" id="IPR015242">
    <property type="entry name" value="Ydc2_cat"/>
</dbReference>
<dbReference type="AlphaFoldDB" id="Q6CMR3"/>
<evidence type="ECO:0000259" key="1">
    <source>
        <dbReference type="Pfam" id="PF09159"/>
    </source>
</evidence>
<accession>Q6CMR3</accession>
<dbReference type="FunCoup" id="Q6CMR3">
    <property type="interactions" value="33"/>
</dbReference>
<gene>
    <name evidence="2" type="ORF">KLLA0_E18305g</name>
</gene>
<evidence type="ECO:0000313" key="2">
    <source>
        <dbReference type="EMBL" id="CAG99863.1"/>
    </source>
</evidence>
<dbReference type="InParanoid" id="Q6CMR3"/>
<dbReference type="HOGENOM" id="CLU_055501_0_0_1"/>
<dbReference type="InterPro" id="IPR012337">
    <property type="entry name" value="RNaseH-like_sf"/>
</dbReference>
<evidence type="ECO:0000313" key="3">
    <source>
        <dbReference type="Proteomes" id="UP000000598"/>
    </source>
</evidence>
<dbReference type="PANTHER" id="PTHR28072">
    <property type="entry name" value="CRUCIFORM CUTTING ENDONUCLEASE 1, MITOCHONDRIAL-RELATED"/>
    <property type="match status" value="1"/>
</dbReference>
<dbReference type="Pfam" id="PF09159">
    <property type="entry name" value="Ydc2-catalyt"/>
    <property type="match status" value="1"/>
</dbReference>
<dbReference type="PANTHER" id="PTHR28072:SF1">
    <property type="entry name" value="CRUCIFORM CUTTING ENDONUCLEASE 1, MITOCHONDRIAL-RELATED"/>
    <property type="match status" value="1"/>
</dbReference>
<proteinExistence type="predicted"/>
<dbReference type="KEGG" id="kla:KLLA0_E18305g"/>
<dbReference type="GO" id="GO:0070336">
    <property type="term" value="F:flap-structured DNA binding"/>
    <property type="evidence" value="ECO:0007669"/>
    <property type="project" value="TreeGrafter"/>
</dbReference>
<dbReference type="GO" id="GO:0000402">
    <property type="term" value="F:crossed form four-way junction DNA binding"/>
    <property type="evidence" value="ECO:0007669"/>
    <property type="project" value="TreeGrafter"/>
</dbReference>
<dbReference type="STRING" id="284590.Q6CMR3"/>
<dbReference type="Gene3D" id="3.30.420.10">
    <property type="entry name" value="Ribonuclease H-like superfamily/Ribonuclease H"/>
    <property type="match status" value="1"/>
</dbReference>
<dbReference type="OMA" id="DTGISNF"/>
<dbReference type="GO" id="GO:0004520">
    <property type="term" value="F:DNA endonuclease activity"/>
    <property type="evidence" value="ECO:0007669"/>
    <property type="project" value="TreeGrafter"/>
</dbReference>
<dbReference type="eggNOG" id="ENOG502S4DK">
    <property type="taxonomic scope" value="Eukaryota"/>
</dbReference>
<name>Q6CMR3_KLULA</name>
<sequence>MSKLKVLNKYLDGIKSYELKSLGLMLGSIQTGTKKQLKEGLNEQMVKLNTLLKLKDSKSGLKVMGIDLGIANFAFTTFHWDKGMERPMLKEMYKVQLAGDFVNLNEGEITPPLRPEVMATLGLNLANWLTRFSCNAYFIERQRSRSASSSTILENILKVMILEYVLYSNLQNRIVSESLPIHLFPSLPKRMVDFTCSGIPIEELIKAHSIQKREKSKSKLNPTSNVLSKKVRIALCRSLIYDQISGKERQFFKFDLDPDFKEILDGYEGDKSSVNFYEISKGSAMDLDFRQRNKNDDLCDSLLHGFVWLEWLANYNTLLKFVDKHANYTTASQDQFQQLIKDFVTSHDSFMSNVIKSI</sequence>
<protein>
    <submittedName>
        <fullName evidence="2">KLLA0E18305p</fullName>
    </submittedName>
</protein>
<dbReference type="InterPro" id="IPR039197">
    <property type="entry name" value="Mrs1/Cce1"/>
</dbReference>
<organism evidence="2 3">
    <name type="scientific">Kluyveromyces lactis (strain ATCC 8585 / CBS 2359 / DSM 70799 / NBRC 1267 / NRRL Y-1140 / WM37)</name>
    <name type="common">Yeast</name>
    <name type="synonym">Candida sphaerica</name>
    <dbReference type="NCBI Taxonomy" id="284590"/>
    <lineage>
        <taxon>Eukaryota</taxon>
        <taxon>Fungi</taxon>
        <taxon>Dikarya</taxon>
        <taxon>Ascomycota</taxon>
        <taxon>Saccharomycotina</taxon>
        <taxon>Saccharomycetes</taxon>
        <taxon>Saccharomycetales</taxon>
        <taxon>Saccharomycetaceae</taxon>
        <taxon>Kluyveromyces</taxon>
    </lineage>
</organism>
<reference evidence="2 3" key="1">
    <citation type="journal article" date="2004" name="Nature">
        <title>Genome evolution in yeasts.</title>
        <authorList>
            <consortium name="Genolevures"/>
            <person name="Dujon B."/>
            <person name="Sherman D."/>
            <person name="Fischer G."/>
            <person name="Durrens P."/>
            <person name="Casaregola S."/>
            <person name="Lafontaine I."/>
            <person name="de Montigny J."/>
            <person name="Marck C."/>
            <person name="Neuveglise C."/>
            <person name="Talla E."/>
            <person name="Goffard N."/>
            <person name="Frangeul L."/>
            <person name="Aigle M."/>
            <person name="Anthouard V."/>
            <person name="Babour A."/>
            <person name="Barbe V."/>
            <person name="Barnay S."/>
            <person name="Blanchin S."/>
            <person name="Beckerich J.M."/>
            <person name="Beyne E."/>
            <person name="Bleykasten C."/>
            <person name="Boisrame A."/>
            <person name="Boyer J."/>
            <person name="Cattolico L."/>
            <person name="Confanioleri F."/>
            <person name="de Daruvar A."/>
            <person name="Despons L."/>
            <person name="Fabre E."/>
            <person name="Fairhead C."/>
            <person name="Ferry-Dumazet H."/>
            <person name="Groppi A."/>
            <person name="Hantraye F."/>
            <person name="Hennequin C."/>
            <person name="Jauniaux N."/>
            <person name="Joyet P."/>
            <person name="Kachouri R."/>
            <person name="Kerrest A."/>
            <person name="Koszul R."/>
            <person name="Lemaire M."/>
            <person name="Lesur I."/>
            <person name="Ma L."/>
            <person name="Muller H."/>
            <person name="Nicaud J.M."/>
            <person name="Nikolski M."/>
            <person name="Oztas S."/>
            <person name="Ozier-Kalogeropoulos O."/>
            <person name="Pellenz S."/>
            <person name="Potier S."/>
            <person name="Richard G.F."/>
            <person name="Straub M.L."/>
            <person name="Suleau A."/>
            <person name="Swennene D."/>
            <person name="Tekaia F."/>
            <person name="Wesolowski-Louvel M."/>
            <person name="Westhof E."/>
            <person name="Wirth B."/>
            <person name="Zeniou-Meyer M."/>
            <person name="Zivanovic I."/>
            <person name="Bolotin-Fukuhara M."/>
            <person name="Thierry A."/>
            <person name="Bouchier C."/>
            <person name="Caudron B."/>
            <person name="Scarpelli C."/>
            <person name="Gaillardin C."/>
            <person name="Weissenbach J."/>
            <person name="Wincker P."/>
            <person name="Souciet J.L."/>
        </authorList>
    </citation>
    <scope>NUCLEOTIDE SEQUENCE [LARGE SCALE GENOMIC DNA]</scope>
    <source>
        <strain evidence="3">ATCC 8585 / CBS 2359 / DSM 70799 / NBRC 1267 / NRRL Y-1140 / WM37</strain>
    </source>
</reference>
<dbReference type="GO" id="GO:0000403">
    <property type="term" value="F:Y-form DNA binding"/>
    <property type="evidence" value="ECO:0007669"/>
    <property type="project" value="TreeGrafter"/>
</dbReference>
<keyword evidence="3" id="KW-1185">Reference proteome</keyword>
<dbReference type="GO" id="GO:0005739">
    <property type="term" value="C:mitochondrion"/>
    <property type="evidence" value="ECO:0007669"/>
    <property type="project" value="TreeGrafter"/>
</dbReference>
<dbReference type="InterPro" id="IPR036397">
    <property type="entry name" value="RNaseH_sf"/>
</dbReference>
<feature type="domain" description="Mitochondrial resolvase Ydc2 catalytic" evidence="1">
    <location>
        <begin position="63"/>
        <end position="318"/>
    </location>
</feature>
<dbReference type="Proteomes" id="UP000000598">
    <property type="component" value="Chromosome E"/>
</dbReference>
<dbReference type="PaxDb" id="284590-Q6CMR3"/>